<dbReference type="Pfam" id="PF02133">
    <property type="entry name" value="Transp_cyt_pur"/>
    <property type="match status" value="1"/>
</dbReference>
<organism evidence="7 8">
    <name type="scientific">Bradyrhizobium brasilense</name>
    <dbReference type="NCBI Taxonomy" id="1419277"/>
    <lineage>
        <taxon>Bacteria</taxon>
        <taxon>Pseudomonadati</taxon>
        <taxon>Pseudomonadota</taxon>
        <taxon>Alphaproteobacteria</taxon>
        <taxon>Hyphomicrobiales</taxon>
        <taxon>Nitrobacteraceae</taxon>
        <taxon>Bradyrhizobium</taxon>
    </lineage>
</organism>
<feature type="transmembrane region" description="Helical" evidence="6">
    <location>
        <begin position="315"/>
        <end position="337"/>
    </location>
</feature>
<keyword evidence="3 6" id="KW-0812">Transmembrane</keyword>
<feature type="transmembrane region" description="Helical" evidence="6">
    <location>
        <begin position="496"/>
        <end position="517"/>
    </location>
</feature>
<evidence type="ECO:0000256" key="5">
    <source>
        <dbReference type="ARBA" id="ARBA00023136"/>
    </source>
</evidence>
<evidence type="ECO:0000256" key="4">
    <source>
        <dbReference type="ARBA" id="ARBA00022989"/>
    </source>
</evidence>
<dbReference type="AlphaFoldDB" id="A0A1G6KTR8"/>
<protein>
    <submittedName>
        <fullName evidence="7">Nucleobase:cation symporter-1, NCS1 family</fullName>
    </submittedName>
</protein>
<dbReference type="PANTHER" id="PTHR30618:SF6">
    <property type="entry name" value="NCS1 FAMILY NUCLEOBASE:CATION SYMPORTER-1"/>
    <property type="match status" value="1"/>
</dbReference>
<dbReference type="GO" id="GO:0015205">
    <property type="term" value="F:nucleobase transmembrane transporter activity"/>
    <property type="evidence" value="ECO:0007669"/>
    <property type="project" value="TreeGrafter"/>
</dbReference>
<evidence type="ECO:0000256" key="2">
    <source>
        <dbReference type="ARBA" id="ARBA00008974"/>
    </source>
</evidence>
<name>A0A1G6KTR8_9BRAD</name>
<evidence type="ECO:0000256" key="1">
    <source>
        <dbReference type="ARBA" id="ARBA00004141"/>
    </source>
</evidence>
<feature type="transmembrane region" description="Helical" evidence="6">
    <location>
        <begin position="399"/>
        <end position="415"/>
    </location>
</feature>
<sequence length="529" mass="56998">MDCFASLAMTGIDPHHPGRNAGERPQTVVRFARWDGITGSQFGEVTVEIKNASPSLYNEDLAPAKERNWGAFSIFNVWTSDVHSLWGYYLAASLFLLCGSFVNFILAIGVGSLVIFVLMSLIGNAGVRTGVPYPVLARASFGVWGANIPALVRAVVACFWYGAQTAAASGAIVALLTRIDSFKAFHQSTHVLGHSGLEVICFVVIWALQLLIIQRGMETVRRFQDWAGPAVWLMMLILAIYLCIAAGGISLTAPIPQDVLLEKTKEAGVPGVPGSFPALCAVAATWITYFAALYLNFCDFSRYAPDAAALRKGNIWGLPVNLILFSLVAGVTTIAAFNVYHEVLLHPDQISAKFDSWFLALLAAVTFAVATLGINVVANFVSPAFDFSNVFPRHIDFKKGGYIAALIALALYPFAPWEGSAASFVGLIGATMGPIFGVMMVDYYLIAKGRVNVPALYQENGEYRFQNGWNVSALIAAGIGALFSSVLPNFTSILPAWWAVYGWFFGVGIAGAVYYALRVAMPSPVARTA</sequence>
<feature type="transmembrane region" description="Helical" evidence="6">
    <location>
        <begin position="191"/>
        <end position="212"/>
    </location>
</feature>
<dbReference type="EMBL" id="FMZW01000002">
    <property type="protein sequence ID" value="SDC33756.1"/>
    <property type="molecule type" value="Genomic_DNA"/>
</dbReference>
<evidence type="ECO:0000256" key="6">
    <source>
        <dbReference type="SAM" id="Phobius"/>
    </source>
</evidence>
<feature type="transmembrane region" description="Helical" evidence="6">
    <location>
        <begin position="421"/>
        <end position="446"/>
    </location>
</feature>
<dbReference type="Gene3D" id="1.10.4160.10">
    <property type="entry name" value="Hydantoin permease"/>
    <property type="match status" value="1"/>
</dbReference>
<dbReference type="PANTHER" id="PTHR30618">
    <property type="entry name" value="NCS1 FAMILY PURINE/PYRIMIDINE TRANSPORTER"/>
    <property type="match status" value="1"/>
</dbReference>
<feature type="transmembrane region" description="Helical" evidence="6">
    <location>
        <begin position="275"/>
        <end position="295"/>
    </location>
</feature>
<feature type="transmembrane region" description="Helical" evidence="6">
    <location>
        <begin position="357"/>
        <end position="378"/>
    </location>
</feature>
<keyword evidence="5 6" id="KW-0472">Membrane</keyword>
<evidence type="ECO:0000313" key="8">
    <source>
        <dbReference type="Proteomes" id="UP000199245"/>
    </source>
</evidence>
<dbReference type="GO" id="GO:0005886">
    <property type="term" value="C:plasma membrane"/>
    <property type="evidence" value="ECO:0007669"/>
    <property type="project" value="TreeGrafter"/>
</dbReference>
<feature type="transmembrane region" description="Helical" evidence="6">
    <location>
        <begin position="86"/>
        <end position="119"/>
    </location>
</feature>
<keyword evidence="4 6" id="KW-1133">Transmembrane helix</keyword>
<evidence type="ECO:0000256" key="3">
    <source>
        <dbReference type="ARBA" id="ARBA00022692"/>
    </source>
</evidence>
<dbReference type="InterPro" id="IPR001248">
    <property type="entry name" value="Pur-cyt_permease"/>
</dbReference>
<reference evidence="7 8" key="1">
    <citation type="submission" date="2016-10" db="EMBL/GenBank/DDBJ databases">
        <authorList>
            <person name="de Groot N.N."/>
        </authorList>
    </citation>
    <scope>NUCLEOTIDE SEQUENCE [LARGE SCALE GENOMIC DNA]</scope>
    <source>
        <strain evidence="7 8">R5</strain>
    </source>
</reference>
<proteinExistence type="inferred from homology"/>
<accession>A0A1G6KTR8</accession>
<dbReference type="Proteomes" id="UP000199245">
    <property type="component" value="Unassembled WGS sequence"/>
</dbReference>
<feature type="transmembrane region" description="Helical" evidence="6">
    <location>
        <begin position="467"/>
        <end position="490"/>
    </location>
</feature>
<comment type="similarity">
    <text evidence="2">Belongs to the purine-cytosine permease (2.A.39) family.</text>
</comment>
<comment type="subcellular location">
    <subcellularLocation>
        <location evidence="1">Membrane</location>
        <topology evidence="1">Multi-pass membrane protein</topology>
    </subcellularLocation>
</comment>
<gene>
    <name evidence="7" type="ORF">SAMN05216337_1002193</name>
</gene>
<evidence type="ECO:0000313" key="7">
    <source>
        <dbReference type="EMBL" id="SDC33756.1"/>
    </source>
</evidence>
<feature type="transmembrane region" description="Helical" evidence="6">
    <location>
        <begin position="158"/>
        <end position="179"/>
    </location>
</feature>
<feature type="transmembrane region" description="Helical" evidence="6">
    <location>
        <begin position="232"/>
        <end position="255"/>
    </location>
</feature>
<dbReference type="InterPro" id="IPR045225">
    <property type="entry name" value="Uracil/uridine/allantoin_perm"/>
</dbReference>